<evidence type="ECO:0000256" key="1">
    <source>
        <dbReference type="SAM" id="MobiDB-lite"/>
    </source>
</evidence>
<keyword evidence="3" id="KW-1185">Reference proteome</keyword>
<dbReference type="EMBL" id="JABXBU010000003">
    <property type="protein sequence ID" value="KAF8793088.1"/>
    <property type="molecule type" value="Genomic_DNA"/>
</dbReference>
<evidence type="ECO:0000313" key="2">
    <source>
        <dbReference type="EMBL" id="KAF8793088.1"/>
    </source>
</evidence>
<name>A0A8T0FSC8_ARGBR</name>
<feature type="region of interest" description="Disordered" evidence="1">
    <location>
        <begin position="1034"/>
        <end position="1056"/>
    </location>
</feature>
<feature type="region of interest" description="Disordered" evidence="1">
    <location>
        <begin position="1194"/>
        <end position="1215"/>
    </location>
</feature>
<reference evidence="2" key="2">
    <citation type="submission" date="2020-06" db="EMBL/GenBank/DDBJ databases">
        <authorList>
            <person name="Sheffer M."/>
        </authorList>
    </citation>
    <scope>NUCLEOTIDE SEQUENCE</scope>
</reference>
<accession>A0A8T0FSC8</accession>
<proteinExistence type="predicted"/>
<reference evidence="2" key="1">
    <citation type="journal article" date="2020" name="bioRxiv">
        <title>Chromosome-level reference genome of the European wasp spider Argiope bruennichi: a resource for studies on range expansion and evolutionary adaptation.</title>
        <authorList>
            <person name="Sheffer M.M."/>
            <person name="Hoppe A."/>
            <person name="Krehenwinkel H."/>
            <person name="Uhl G."/>
            <person name="Kuss A.W."/>
            <person name="Jensen L."/>
            <person name="Jensen C."/>
            <person name="Gillespie R.G."/>
            <person name="Hoff K.J."/>
            <person name="Prost S."/>
        </authorList>
    </citation>
    <scope>NUCLEOTIDE SEQUENCE</scope>
</reference>
<gene>
    <name evidence="2" type="ORF">HNY73_004614</name>
</gene>
<feature type="region of interest" description="Disordered" evidence="1">
    <location>
        <begin position="927"/>
        <end position="956"/>
    </location>
</feature>
<protein>
    <submittedName>
        <fullName evidence="2">Uncharacterized protein</fullName>
    </submittedName>
</protein>
<organism evidence="2 3">
    <name type="scientific">Argiope bruennichi</name>
    <name type="common">Wasp spider</name>
    <name type="synonym">Aranea bruennichi</name>
    <dbReference type="NCBI Taxonomy" id="94029"/>
    <lineage>
        <taxon>Eukaryota</taxon>
        <taxon>Metazoa</taxon>
        <taxon>Ecdysozoa</taxon>
        <taxon>Arthropoda</taxon>
        <taxon>Chelicerata</taxon>
        <taxon>Arachnida</taxon>
        <taxon>Araneae</taxon>
        <taxon>Araneomorphae</taxon>
        <taxon>Entelegynae</taxon>
        <taxon>Araneoidea</taxon>
        <taxon>Araneidae</taxon>
        <taxon>Argiope</taxon>
    </lineage>
</organism>
<sequence>MSSFILELLTEKEKLEVQKEYESRCLLLKITQDEDEKKHEQSLSQLLALSSERPSEFSLCPDKCNSGHKDSNIYSSNYHLPSVSVHDSMTSVSNISPSAFQNKHVINPVVKQSKARKSFTGSRKIPHFTPDKTQQSILPILSNPPNLKSEKISSAKQETIMQAFPMEVNSCIGNKKNPFQTTSRETVCELDLQIKHRLLTEKTSNSISSAVESFKEVTLKAEKGNDSEFCQNFGDPSTIDKEINNNEIKKTNQSEQSQNDLIQNDLALSYEESDKVKSSEFQSSFSCTSGSRSVKNLEGLFPAIAKINDSSNKCEENYMTVKDSMFSGNQNDSLTKDSSSNDETNISYTNVNKLHSELLNNPLSPHLHDRLNSEKDLSPCKENLEMDASSLYACGSHREMHSAESSLYKENKSDTEKPFQIMFKIDKNIVDLNSVTYDPSLGNSVSLNKDIHLLFKSEVNAPENKDFAENNSFQFSLVKDDLNEKRNDVLKDDSTQLHEKEFSKVSFSAEESCNAEKISNPSDKNVHDCSPDFLKEKNDCIEQSGRQMKNYGESEKDFVRILEKVENIRNLVDIPATTSQTCNENHNSVHVNPIFENQSQQINSNISNNSSFVDPSANSSVKRTNGIFTLFQNSILNPFVEQTKAKEKITMKSKSALSLEDKIQNVSCNLSSEILNMKTRTATSDKEIAHSDSLVLKQNSETSKGEVQKNSVQKDIDSMSGTKVASKNSFIPEIPLQIDHKSSEDVVLTHEEVTNDSIQKSPQEIDLLKNDLALSDDEIEDSCEFEGEKSTEDIDLATYIFKNSNLLSKSKKLLCNNLKITDNSSNLLKLECAYQNKDLSSTSIFHNFNQTAFELNNNIVKFEDSSSNLSERSISSFDKESIKCRLNVPNLIATNTEMNPGNLNEESVELLVKDKFLESTAKRKRTGNSDLDDFAKNPRKKSFNHLSSDGNSESNERINFVLPEPSVPVSSKNYISVSKERLSSTVCNINLPVKSSLKRKLKPLDDLAACVAPTRVRGRTSEFRAFFKKSVNEFNKNKDNGNKSSNSDELQNNSLKNFDLDKNVENYISTKKPKIRKEHQTVEISNKMLSSHNTGTHLNLKEANFEDSTQFLQQGSKILLKEQVSSNFPKQCPLFTTSKSHLEVHSSTENRTEMLNKKLSAKKDDMIIENNKNTDVLPSKTKLKKAVNLTSFMDRKDSNDQSLVKPPQDSDDDNLVDNDYENMLNIDNNIKYLPSKNNSLKIKKTPLNSNTENVMKKQKCSETFESTIVTSSSSKNISLLNKNSVNDSLLSRAMECDENFESDSDRELVIDECVKEKDTKFECPELCSSSVNLPPDLSSRKSTVNGSENMLNIDKVKFGQTENKCLASKKMPLDLEIESLTKQNCGGNPESTNAFENTIIISSSNKHISLLNENFSVNNSSLSKTMECDGNFESDSDRELIIDESIKQKDPEFESPKLCSSIDLPPDLSSQNSTVNNNENIHNIDKSKFAHIEDKYLISKEIPSHFEIECPTKKQNYDRNFEIVDTNSSTNKDISALDENLLINDDPLTKTIKGCHFENDSDKKFAVDKDDNGKPKTYDNLVDEHLQSTSGKSLSVESKDPDLLEESYNFVNDSYKVHFQNMPTDNNETNVSKLLLPAKRYKESAETLSCNKSESPPLDKIPSENIFSNISISSLETSNTDENTDKQYRFSVSTAPASKILSRTDPQDLNQSSIAVSRKIKTVTTSNSKCKNSSTSCDPKFSRQKLKHNEKERFIKKGSQKFQHTKLVESILKNKNCKSIKDEDDLPFSLGIEEILDGIKLVQMNSVAFKSYVDSLVNFLTIPQNAPDTATLIFLVVHYLHLRKANPLQKFLYNQEAFPFMLSSEKCIVTALIQIEKMAKPHLQGLLKSLLSVLYHLILEKRKLNIYGISSLCRVFTELCKHIGDKQNPLSLCCDLLKQKHWNSPFLIASIAGVWKELFEIPDNFSDEQITLLSSIMYGAQTRIKKTRKSNWECSFKLIEECIAVPSIPNAKQAIELLKEQIVSKSLQNSFENIQYLTSSLVILASREPWNWTQQSLLNDYIVTNLKRFSSQDLNEQAFDLFCDLYVDVYFLAPTKYADEILIKYVEHKVVSKEKSFVQDCSAAALMKYLILARREIPVSLTVFFEKTNSPKIGMFEDIVRRRRIHTSAEKLSIKDIMIFV</sequence>
<evidence type="ECO:0000313" key="3">
    <source>
        <dbReference type="Proteomes" id="UP000807504"/>
    </source>
</evidence>
<dbReference type="Proteomes" id="UP000807504">
    <property type="component" value="Unassembled WGS sequence"/>
</dbReference>
<feature type="compositionally biased region" description="Polar residues" evidence="1">
    <location>
        <begin position="944"/>
        <end position="953"/>
    </location>
</feature>
<comment type="caution">
    <text evidence="2">The sequence shown here is derived from an EMBL/GenBank/DDBJ whole genome shotgun (WGS) entry which is preliminary data.</text>
</comment>